<proteinExistence type="predicted"/>
<sequence length="58" mass="6482">MSLNAAPGRYYTRVTLIQGYRETSPLLRISTTKPLICTLDEAQQLGTALMDAVRLGRR</sequence>
<dbReference type="EMBL" id="WMBA01000008">
    <property type="protein sequence ID" value="MTD53870.1"/>
    <property type="molecule type" value="Genomic_DNA"/>
</dbReference>
<comment type="caution">
    <text evidence="1">The sequence shown here is derived from an EMBL/GenBank/DDBJ whole genome shotgun (WGS) entry which is preliminary data.</text>
</comment>
<protein>
    <submittedName>
        <fullName evidence="1">Uncharacterized protein</fullName>
    </submittedName>
</protein>
<dbReference type="AlphaFoldDB" id="A0A6N7Z232"/>
<dbReference type="Proteomes" id="UP000440096">
    <property type="component" value="Unassembled WGS sequence"/>
</dbReference>
<dbReference type="RefSeq" id="WP_154756109.1">
    <property type="nucleotide sequence ID" value="NZ_WMBA01000008.1"/>
</dbReference>
<reference evidence="1 2" key="1">
    <citation type="submission" date="2019-11" db="EMBL/GenBank/DDBJ databases">
        <title>Draft genome of Amycolatopsis RM579.</title>
        <authorList>
            <person name="Duangmal K."/>
            <person name="Mingma R."/>
        </authorList>
    </citation>
    <scope>NUCLEOTIDE SEQUENCE [LARGE SCALE GENOMIC DNA]</scope>
    <source>
        <strain evidence="1 2">RM579</strain>
    </source>
</reference>
<evidence type="ECO:0000313" key="2">
    <source>
        <dbReference type="Proteomes" id="UP000440096"/>
    </source>
</evidence>
<evidence type="ECO:0000313" key="1">
    <source>
        <dbReference type="EMBL" id="MTD53870.1"/>
    </source>
</evidence>
<organism evidence="1 2">
    <name type="scientific">Amycolatopsis pithecellobii</name>
    <dbReference type="NCBI Taxonomy" id="664692"/>
    <lineage>
        <taxon>Bacteria</taxon>
        <taxon>Bacillati</taxon>
        <taxon>Actinomycetota</taxon>
        <taxon>Actinomycetes</taxon>
        <taxon>Pseudonocardiales</taxon>
        <taxon>Pseudonocardiaceae</taxon>
        <taxon>Amycolatopsis</taxon>
    </lineage>
</organism>
<gene>
    <name evidence="1" type="ORF">GKO32_07740</name>
</gene>
<name>A0A6N7Z232_9PSEU</name>
<accession>A0A6N7Z232</accession>
<keyword evidence="2" id="KW-1185">Reference proteome</keyword>